<comment type="caution">
    <text evidence="2">The sequence shown here is derived from an EMBL/GenBank/DDBJ whole genome shotgun (WGS) entry which is preliminary data.</text>
</comment>
<proteinExistence type="predicted"/>
<keyword evidence="3" id="KW-1185">Reference proteome</keyword>
<evidence type="ECO:0000256" key="1">
    <source>
        <dbReference type="SAM" id="MobiDB-lite"/>
    </source>
</evidence>
<protein>
    <submittedName>
        <fullName evidence="2">Uncharacterized protein</fullName>
    </submittedName>
</protein>
<evidence type="ECO:0000313" key="2">
    <source>
        <dbReference type="EMBL" id="CAE6856397.1"/>
    </source>
</evidence>
<accession>A0A9N8MJ46</accession>
<reference evidence="2" key="1">
    <citation type="submission" date="2021-02" db="EMBL/GenBank/DDBJ databases">
        <authorList>
            <person name="Vanwijnsberghe S."/>
        </authorList>
    </citation>
    <scope>NUCLEOTIDE SEQUENCE</scope>
    <source>
        <strain evidence="2">R-70211</strain>
    </source>
</reference>
<sequence>MNFVPLMKPHRQMGRRPASLVRPDRPEARRPAQPSPAGQLRTGRGTGSARETWFFLPTARKSLIIEKSTATSHRSFATSRRRFAMSPFSGHRRVPYFSLLSKLLKEKKKEGLERKASEETGVPRVDPDLPSIGEAAYFLGHASHESAGGDSWQLMAAHPFEISHLAVRRMPPTSPRVALRVVRRSAPRRAG</sequence>
<dbReference type="RefSeq" id="WP_211619399.1">
    <property type="nucleotide sequence ID" value="NZ_CAJNAS010000001.1"/>
</dbReference>
<organism evidence="2 3">
    <name type="scientific">Paraburkholderia domus</name>
    <dbReference type="NCBI Taxonomy" id="2793075"/>
    <lineage>
        <taxon>Bacteria</taxon>
        <taxon>Pseudomonadati</taxon>
        <taxon>Pseudomonadota</taxon>
        <taxon>Betaproteobacteria</taxon>
        <taxon>Burkholderiales</taxon>
        <taxon>Burkholderiaceae</taxon>
        <taxon>Paraburkholderia</taxon>
    </lineage>
</organism>
<dbReference type="AlphaFoldDB" id="A0A9N8MJ46"/>
<evidence type="ECO:0000313" key="3">
    <source>
        <dbReference type="Proteomes" id="UP000675121"/>
    </source>
</evidence>
<gene>
    <name evidence="2" type="ORF">R70211_00187</name>
</gene>
<feature type="region of interest" description="Disordered" evidence="1">
    <location>
        <begin position="1"/>
        <end position="48"/>
    </location>
</feature>
<dbReference type="EMBL" id="CAJNAS010000001">
    <property type="protein sequence ID" value="CAE6856397.1"/>
    <property type="molecule type" value="Genomic_DNA"/>
</dbReference>
<dbReference type="Proteomes" id="UP000675121">
    <property type="component" value="Unassembled WGS sequence"/>
</dbReference>
<name>A0A9N8MJ46_9BURK</name>